<reference evidence="3 4" key="1">
    <citation type="submission" date="2024-02" db="EMBL/GenBank/DDBJ databases">
        <title>De novo assembly and annotation of 12 fungi associated with fruit tree decline syndrome in Ontario, Canada.</title>
        <authorList>
            <person name="Sulman M."/>
            <person name="Ellouze W."/>
            <person name="Ilyukhin E."/>
        </authorList>
    </citation>
    <scope>NUCLEOTIDE SEQUENCE [LARGE SCALE GENOMIC DNA]</scope>
    <source>
        <strain evidence="3 4">M42-189</strain>
    </source>
</reference>
<comment type="caution">
    <text evidence="3">The sequence shown here is derived from an EMBL/GenBank/DDBJ whole genome shotgun (WGS) entry which is preliminary data.</text>
</comment>
<protein>
    <recommendedName>
        <fullName evidence="2">Alpha/beta hydrolase fold-3 domain-containing protein</fullName>
    </recommendedName>
</protein>
<proteinExistence type="predicted"/>
<keyword evidence="4" id="KW-1185">Reference proteome</keyword>
<evidence type="ECO:0000313" key="3">
    <source>
        <dbReference type="EMBL" id="KAL1595226.1"/>
    </source>
</evidence>
<evidence type="ECO:0000256" key="1">
    <source>
        <dbReference type="ARBA" id="ARBA00022801"/>
    </source>
</evidence>
<dbReference type="SUPFAM" id="SSF53474">
    <property type="entry name" value="alpha/beta-Hydrolases"/>
    <property type="match status" value="1"/>
</dbReference>
<dbReference type="InterPro" id="IPR013094">
    <property type="entry name" value="AB_hydrolase_3"/>
</dbReference>
<gene>
    <name evidence="3" type="ORF">SLS60_009914</name>
</gene>
<sequence length="278" mass="31420">MSDIHGGAWIGGYPEHTARWCSYLASRTGAVVVSISYRFAPLHAYPAAHDDVDDIVTYLIHHAPNLGADSALLTFSGSSAGGNMALSASQFLHSRAYLSSRDDERAKISRGYVGFCPVLNLRLKPEEKPKPPSFPSRDPLSWMMPLYDSYAGPTRERDWNDTRLNTLVAERSKLPKDMLFVMAGIDILAHEQLFFVERLKGEPEVGGDLEGSVEARVWDKGFHGWLECKWTDEFPIYHPDKTAVPKCVLEKERMEAFDMAVDFIRRVHRKHGFEISEY</sequence>
<evidence type="ECO:0000259" key="2">
    <source>
        <dbReference type="Pfam" id="PF07859"/>
    </source>
</evidence>
<dbReference type="Proteomes" id="UP001521785">
    <property type="component" value="Unassembled WGS sequence"/>
</dbReference>
<dbReference type="InterPro" id="IPR050300">
    <property type="entry name" value="GDXG_lipolytic_enzyme"/>
</dbReference>
<dbReference type="PANTHER" id="PTHR48081">
    <property type="entry name" value="AB HYDROLASE SUPERFAMILY PROTEIN C4A8.06C"/>
    <property type="match status" value="1"/>
</dbReference>
<feature type="domain" description="Alpha/beta hydrolase fold-3" evidence="2">
    <location>
        <begin position="4"/>
        <end position="226"/>
    </location>
</feature>
<evidence type="ECO:0000313" key="4">
    <source>
        <dbReference type="Proteomes" id="UP001521785"/>
    </source>
</evidence>
<keyword evidence="1" id="KW-0378">Hydrolase</keyword>
<name>A0ABR3QSV2_9PLEO</name>
<accession>A0ABR3QSV2</accession>
<dbReference type="InterPro" id="IPR029058">
    <property type="entry name" value="AB_hydrolase_fold"/>
</dbReference>
<dbReference type="PANTHER" id="PTHR48081:SF8">
    <property type="entry name" value="ALPHA_BETA HYDROLASE FOLD-3 DOMAIN-CONTAINING PROTEIN-RELATED"/>
    <property type="match status" value="1"/>
</dbReference>
<dbReference type="Gene3D" id="3.40.50.1820">
    <property type="entry name" value="alpha/beta hydrolase"/>
    <property type="match status" value="1"/>
</dbReference>
<dbReference type="EMBL" id="JAKJXO020000016">
    <property type="protein sequence ID" value="KAL1595226.1"/>
    <property type="molecule type" value="Genomic_DNA"/>
</dbReference>
<organism evidence="3 4">
    <name type="scientific">Paraconiothyrium brasiliense</name>
    <dbReference type="NCBI Taxonomy" id="300254"/>
    <lineage>
        <taxon>Eukaryota</taxon>
        <taxon>Fungi</taxon>
        <taxon>Dikarya</taxon>
        <taxon>Ascomycota</taxon>
        <taxon>Pezizomycotina</taxon>
        <taxon>Dothideomycetes</taxon>
        <taxon>Pleosporomycetidae</taxon>
        <taxon>Pleosporales</taxon>
        <taxon>Massarineae</taxon>
        <taxon>Didymosphaeriaceae</taxon>
        <taxon>Paraconiothyrium</taxon>
    </lineage>
</organism>
<dbReference type="Pfam" id="PF07859">
    <property type="entry name" value="Abhydrolase_3"/>
    <property type="match status" value="1"/>
</dbReference>